<evidence type="ECO:0000259" key="2">
    <source>
        <dbReference type="Pfam" id="PF00582"/>
    </source>
</evidence>
<dbReference type="PANTHER" id="PTHR46553:SF3">
    <property type="entry name" value="ADENINE NUCLEOTIDE ALPHA HYDROLASES-LIKE SUPERFAMILY PROTEIN"/>
    <property type="match status" value="1"/>
</dbReference>
<gene>
    <name evidence="3" type="ORF">B1H19_03795</name>
</gene>
<protein>
    <submittedName>
        <fullName evidence="3">Stress-inducible protein</fullName>
    </submittedName>
</protein>
<comment type="similarity">
    <text evidence="1">Belongs to the universal stress protein A family.</text>
</comment>
<proteinExistence type="inferred from homology"/>
<dbReference type="RefSeq" id="WP_083102910.1">
    <property type="nucleotide sequence ID" value="NZ_CP020569.1"/>
</dbReference>
<dbReference type="AlphaFoldDB" id="A0A1V0TKE0"/>
<dbReference type="PRINTS" id="PR01438">
    <property type="entry name" value="UNVRSLSTRESS"/>
</dbReference>
<reference evidence="3 4" key="1">
    <citation type="submission" date="2017-04" db="EMBL/GenBank/DDBJ databases">
        <title>Complete Genome Sequence of Streptomyces gilvosporeus F607, a Capable Producer of Natamycin.</title>
        <authorList>
            <person name="Zong G."/>
            <person name="Zhong C."/>
            <person name="Fu J."/>
            <person name="Qin R."/>
            <person name="Cao G."/>
        </authorList>
    </citation>
    <scope>NUCLEOTIDE SEQUENCE [LARGE SCALE GENOMIC DNA]</scope>
    <source>
        <strain evidence="3 4">F607</strain>
    </source>
</reference>
<dbReference type="InterPro" id="IPR006015">
    <property type="entry name" value="Universal_stress_UspA"/>
</dbReference>
<dbReference type="Gene3D" id="3.40.50.620">
    <property type="entry name" value="HUPs"/>
    <property type="match status" value="2"/>
</dbReference>
<dbReference type="PANTHER" id="PTHR46553">
    <property type="entry name" value="ADENINE NUCLEOTIDE ALPHA HYDROLASES-LIKE SUPERFAMILY PROTEIN"/>
    <property type="match status" value="1"/>
</dbReference>
<feature type="domain" description="UspA" evidence="2">
    <location>
        <begin position="5"/>
        <end position="139"/>
    </location>
</feature>
<sequence>MEPVVTVGLDGSAESLAAARWAADEAHRRGFTLRLLHAWPLLSPATPAAGEPSPEMDQNYWAKRIVHDAQRDIHERHPDVPIVEDLVAADAATALLGAAAESWMLVLGSRGLTPAESFFLGDASLDVVVRAVRPVVLVRAGMSEEPATATHAGGVTVGLSLHGPCGSLLEFAFDAAAVRGVRLHAVHGRSLPVAAYAPWGVDPDASREIREDALKGLSEVLSPWQEKFPGVEVVTSVRLESPARALVQAAAGSDLLVIGRREHRPALAPRLGNVAHAAAHHAACPVTVVPHD</sequence>
<accession>A0A1V0TKE0</accession>
<dbReference type="Proteomes" id="UP000192726">
    <property type="component" value="Chromosome"/>
</dbReference>
<evidence type="ECO:0000313" key="3">
    <source>
        <dbReference type="EMBL" id="ARF53405.1"/>
    </source>
</evidence>
<dbReference type="OrthoDB" id="4867015at2"/>
<evidence type="ECO:0000313" key="4">
    <source>
        <dbReference type="Proteomes" id="UP000192726"/>
    </source>
</evidence>
<organism evidence="3 4">
    <name type="scientific">Streptomyces gilvosporeus</name>
    <dbReference type="NCBI Taxonomy" id="553510"/>
    <lineage>
        <taxon>Bacteria</taxon>
        <taxon>Bacillati</taxon>
        <taxon>Actinomycetota</taxon>
        <taxon>Actinomycetes</taxon>
        <taxon>Kitasatosporales</taxon>
        <taxon>Streptomycetaceae</taxon>
        <taxon>Streptomyces</taxon>
    </lineage>
</organism>
<dbReference type="SUPFAM" id="SSF52402">
    <property type="entry name" value="Adenine nucleotide alpha hydrolases-like"/>
    <property type="match status" value="2"/>
</dbReference>
<dbReference type="InterPro" id="IPR014729">
    <property type="entry name" value="Rossmann-like_a/b/a_fold"/>
</dbReference>
<keyword evidence="4" id="KW-1185">Reference proteome</keyword>
<evidence type="ECO:0000256" key="1">
    <source>
        <dbReference type="ARBA" id="ARBA00008791"/>
    </source>
</evidence>
<feature type="domain" description="UspA" evidence="2">
    <location>
        <begin position="157"/>
        <end position="290"/>
    </location>
</feature>
<name>A0A1V0TKE0_9ACTN</name>
<dbReference type="EMBL" id="CP020569">
    <property type="protein sequence ID" value="ARF53405.1"/>
    <property type="molecule type" value="Genomic_DNA"/>
</dbReference>
<dbReference type="KEGG" id="sgv:B1H19_03795"/>
<dbReference type="STRING" id="553510.B1H19_03795"/>
<dbReference type="InterPro" id="IPR006016">
    <property type="entry name" value="UspA"/>
</dbReference>
<dbReference type="Pfam" id="PF00582">
    <property type="entry name" value="Usp"/>
    <property type="match status" value="2"/>
</dbReference>